<comment type="caution">
    <text evidence="1">The sequence shown here is derived from an EMBL/GenBank/DDBJ whole genome shotgun (WGS) entry which is preliminary data.</text>
</comment>
<dbReference type="STRING" id="1408254.T458_25895"/>
<reference evidence="1 2" key="1">
    <citation type="journal article" date="2014" name="Genome Announc.">
        <title>Draft Genome Sequence of Brevibacillus panacihumi Strain W25, a Halotolerant Hydrocarbon-Degrading Bacterium.</title>
        <authorList>
            <person name="Wang X."/>
            <person name="Jin D."/>
            <person name="Zhou L."/>
            <person name="Wu L."/>
            <person name="An W."/>
            <person name="Chen Y."/>
            <person name="Zhao L."/>
        </authorList>
    </citation>
    <scope>NUCLEOTIDE SEQUENCE [LARGE SCALE GENOMIC DNA]</scope>
    <source>
        <strain evidence="1 2">W25</strain>
    </source>
</reference>
<evidence type="ECO:0000313" key="1">
    <source>
        <dbReference type="EMBL" id="EST51803.1"/>
    </source>
</evidence>
<dbReference type="GO" id="GO:0045892">
    <property type="term" value="P:negative regulation of DNA-templated transcription"/>
    <property type="evidence" value="ECO:0007669"/>
    <property type="project" value="UniProtKB-ARBA"/>
</dbReference>
<name>V6M8Y1_9BACL</name>
<dbReference type="eggNOG" id="COG1937">
    <property type="taxonomic scope" value="Bacteria"/>
</dbReference>
<protein>
    <recommendedName>
        <fullName evidence="3">Cytoplasmic protein</fullName>
    </recommendedName>
</protein>
<dbReference type="CDD" id="cd10155">
    <property type="entry name" value="BsYrkD-like_DUF156"/>
    <property type="match status" value="1"/>
</dbReference>
<evidence type="ECO:0008006" key="3">
    <source>
        <dbReference type="Google" id="ProtNLM"/>
    </source>
</evidence>
<accession>V6M8Y1</accession>
<gene>
    <name evidence="1" type="ORF">T458_25895</name>
</gene>
<dbReference type="Gene3D" id="1.20.58.1000">
    <property type="entry name" value="Metal-sensitive repressor, helix protomer"/>
    <property type="match status" value="1"/>
</dbReference>
<keyword evidence="2" id="KW-1185">Reference proteome</keyword>
<dbReference type="AlphaFoldDB" id="V6M8Y1"/>
<dbReference type="Proteomes" id="UP000017973">
    <property type="component" value="Unassembled WGS sequence"/>
</dbReference>
<dbReference type="GO" id="GO:0046872">
    <property type="term" value="F:metal ion binding"/>
    <property type="evidence" value="ECO:0007669"/>
    <property type="project" value="InterPro"/>
</dbReference>
<dbReference type="PATRIC" id="fig|1408254.3.peg.5054"/>
<dbReference type="Pfam" id="PF02583">
    <property type="entry name" value="Trns_repr_metal"/>
    <property type="match status" value="1"/>
</dbReference>
<dbReference type="PANTHER" id="PTHR33677:SF5">
    <property type="entry name" value="TRANSCRIPTIONAL REPRESSOR FRMR"/>
    <property type="match status" value="1"/>
</dbReference>
<dbReference type="InterPro" id="IPR038390">
    <property type="entry name" value="Metal_Tscrpt_repr_sf"/>
</dbReference>
<proteinExistence type="predicted"/>
<sequence>MNGTEGKQMDYTYGEDVKRRLRRIEGQIRGVLRMMDEQKNCKEVVAQLSAVRNASDRAIAQIVAENLQRCLLEEEGTGKDPEKMVKEAIELLVKSR</sequence>
<evidence type="ECO:0000313" key="2">
    <source>
        <dbReference type="Proteomes" id="UP000017973"/>
    </source>
</evidence>
<dbReference type="EMBL" id="AYJU01000018">
    <property type="protein sequence ID" value="EST51803.1"/>
    <property type="molecule type" value="Genomic_DNA"/>
</dbReference>
<dbReference type="GO" id="GO:0003677">
    <property type="term" value="F:DNA binding"/>
    <property type="evidence" value="ECO:0007669"/>
    <property type="project" value="InterPro"/>
</dbReference>
<dbReference type="PANTHER" id="PTHR33677">
    <property type="entry name" value="TRANSCRIPTIONAL REPRESSOR FRMR-RELATED"/>
    <property type="match status" value="1"/>
</dbReference>
<dbReference type="HOGENOM" id="CLU_130332_1_0_9"/>
<dbReference type="InterPro" id="IPR003735">
    <property type="entry name" value="Metal_Tscrpt_repr"/>
</dbReference>
<organism evidence="1 2">
    <name type="scientific">Brevibacillus panacihumi W25</name>
    <dbReference type="NCBI Taxonomy" id="1408254"/>
    <lineage>
        <taxon>Bacteria</taxon>
        <taxon>Bacillati</taxon>
        <taxon>Bacillota</taxon>
        <taxon>Bacilli</taxon>
        <taxon>Bacillales</taxon>
        <taxon>Paenibacillaceae</taxon>
        <taxon>Brevibacillus</taxon>
    </lineage>
</organism>